<evidence type="ECO:0000256" key="8">
    <source>
        <dbReference type="ARBA" id="ARBA00022833"/>
    </source>
</evidence>
<dbReference type="FunFam" id="3.30.420.10:FF:000007">
    <property type="entry name" value="Interferon-stimulated exonuclease gene 20"/>
    <property type="match status" value="1"/>
</dbReference>
<evidence type="ECO:0000259" key="14">
    <source>
        <dbReference type="PROSITE" id="PS50089"/>
    </source>
</evidence>
<evidence type="ECO:0000256" key="11">
    <source>
        <dbReference type="PROSITE-ProRule" id="PRU00024"/>
    </source>
</evidence>
<dbReference type="GO" id="GO:0005730">
    <property type="term" value="C:nucleolus"/>
    <property type="evidence" value="ECO:0007669"/>
    <property type="project" value="UniProtKB-ARBA"/>
</dbReference>
<keyword evidence="17" id="KW-1185">Reference proteome</keyword>
<keyword evidence="8" id="KW-0862">Zinc</keyword>
<dbReference type="InterPro" id="IPR013083">
    <property type="entry name" value="Znf_RING/FYVE/PHD"/>
</dbReference>
<dbReference type="InterPro" id="IPR036397">
    <property type="entry name" value="RNaseH_sf"/>
</dbReference>
<dbReference type="GO" id="GO:0008270">
    <property type="term" value="F:zinc ion binding"/>
    <property type="evidence" value="ECO:0007669"/>
    <property type="project" value="UniProtKB-KW"/>
</dbReference>
<reference evidence="16 17" key="1">
    <citation type="submission" date="2020-04" db="EMBL/GenBank/DDBJ databases">
        <title>Chromosome-level genome assembly of a cyprinid fish Onychostoma macrolepis by integration of Nanopore Sequencing, Bionano and Hi-C technology.</title>
        <authorList>
            <person name="Wang D."/>
        </authorList>
    </citation>
    <scope>NUCLEOTIDE SEQUENCE [LARGE SCALE GENOMIC DNA]</scope>
    <source>
        <strain evidence="16">SWU-2019</strain>
        <tissue evidence="16">Muscle</tissue>
    </source>
</reference>
<evidence type="ECO:0000256" key="13">
    <source>
        <dbReference type="SAM" id="MobiDB-lite"/>
    </source>
</evidence>
<dbReference type="SMART" id="SM00336">
    <property type="entry name" value="BBOX"/>
    <property type="match status" value="1"/>
</dbReference>
<dbReference type="GO" id="GO:0006364">
    <property type="term" value="P:rRNA processing"/>
    <property type="evidence" value="ECO:0007669"/>
    <property type="project" value="InterPro"/>
</dbReference>
<feature type="region of interest" description="Disordered" evidence="13">
    <location>
        <begin position="641"/>
        <end position="666"/>
    </location>
</feature>
<keyword evidence="12" id="KW-0175">Coiled coil</keyword>
<dbReference type="CDD" id="cd06144">
    <property type="entry name" value="REX4_like"/>
    <property type="match status" value="1"/>
</dbReference>
<dbReference type="InterPro" id="IPR000315">
    <property type="entry name" value="Znf_B-box"/>
</dbReference>
<evidence type="ECO:0000256" key="9">
    <source>
        <dbReference type="ARBA" id="ARBA00022839"/>
    </source>
</evidence>
<dbReference type="Proteomes" id="UP000579812">
    <property type="component" value="Unassembled WGS sequence"/>
</dbReference>
<dbReference type="Gene3D" id="3.30.40.10">
    <property type="entry name" value="Zinc/RING finger domain, C3HC4 (zinc finger)"/>
    <property type="match status" value="1"/>
</dbReference>
<dbReference type="SUPFAM" id="SSF57845">
    <property type="entry name" value="B-box zinc-binding domain"/>
    <property type="match status" value="1"/>
</dbReference>
<feature type="domain" description="B box-type" evidence="15">
    <location>
        <begin position="74"/>
        <end position="115"/>
    </location>
</feature>
<feature type="compositionally biased region" description="Basic and acidic residues" evidence="13">
    <location>
        <begin position="318"/>
        <end position="333"/>
    </location>
</feature>
<accession>A0A7J6BVL5</accession>
<comment type="caution">
    <text evidence="16">The sequence shown here is derived from an EMBL/GenBank/DDBJ whole genome shotgun (WGS) entry which is preliminary data.</text>
</comment>
<dbReference type="PANTHER" id="PTHR12801:SF158">
    <property type="entry name" value="RNA EXONUCLEASE 4"/>
    <property type="match status" value="1"/>
</dbReference>
<evidence type="ECO:0000256" key="3">
    <source>
        <dbReference type="ARBA" id="ARBA00016937"/>
    </source>
</evidence>
<comment type="subcellular location">
    <subcellularLocation>
        <location evidence="1">Nucleus</location>
    </subcellularLocation>
</comment>
<dbReference type="PROSITE" id="PS50119">
    <property type="entry name" value="ZF_BBOX"/>
    <property type="match status" value="1"/>
</dbReference>
<evidence type="ECO:0000256" key="5">
    <source>
        <dbReference type="ARBA" id="ARBA00022723"/>
    </source>
</evidence>
<feature type="compositionally biased region" description="Basic residues" evidence="13">
    <location>
        <begin position="647"/>
        <end position="660"/>
    </location>
</feature>
<evidence type="ECO:0000256" key="12">
    <source>
        <dbReference type="SAM" id="Coils"/>
    </source>
</evidence>
<feature type="compositionally biased region" description="Basic residues" evidence="13">
    <location>
        <begin position="351"/>
        <end position="360"/>
    </location>
</feature>
<dbReference type="SMART" id="SM00184">
    <property type="entry name" value="RING"/>
    <property type="match status" value="1"/>
</dbReference>
<comment type="similarity">
    <text evidence="2">Belongs to the REXO4 family.</text>
</comment>
<dbReference type="GO" id="GO:0003676">
    <property type="term" value="F:nucleic acid binding"/>
    <property type="evidence" value="ECO:0007669"/>
    <property type="project" value="InterPro"/>
</dbReference>
<feature type="region of interest" description="Disordered" evidence="13">
    <location>
        <begin position="317"/>
        <end position="418"/>
    </location>
</feature>
<dbReference type="SUPFAM" id="SSF57850">
    <property type="entry name" value="RING/U-box"/>
    <property type="match status" value="1"/>
</dbReference>
<name>A0A7J6BVL5_9TELE</name>
<organism evidence="16 17">
    <name type="scientific">Onychostoma macrolepis</name>
    <dbReference type="NCBI Taxonomy" id="369639"/>
    <lineage>
        <taxon>Eukaryota</taxon>
        <taxon>Metazoa</taxon>
        <taxon>Chordata</taxon>
        <taxon>Craniata</taxon>
        <taxon>Vertebrata</taxon>
        <taxon>Euteleostomi</taxon>
        <taxon>Actinopterygii</taxon>
        <taxon>Neopterygii</taxon>
        <taxon>Teleostei</taxon>
        <taxon>Ostariophysi</taxon>
        <taxon>Cypriniformes</taxon>
        <taxon>Cyprinidae</taxon>
        <taxon>Acrossocheilinae</taxon>
        <taxon>Onychostoma</taxon>
    </lineage>
</organism>
<dbReference type="InterPro" id="IPR001841">
    <property type="entry name" value="Znf_RING"/>
</dbReference>
<evidence type="ECO:0000313" key="16">
    <source>
        <dbReference type="EMBL" id="KAF4098884.1"/>
    </source>
</evidence>
<dbReference type="SUPFAM" id="SSF53098">
    <property type="entry name" value="Ribonuclease H-like"/>
    <property type="match status" value="1"/>
</dbReference>
<keyword evidence="9" id="KW-0269">Exonuclease</keyword>
<dbReference type="PROSITE" id="PS50089">
    <property type="entry name" value="ZF_RING_2"/>
    <property type="match status" value="1"/>
</dbReference>
<dbReference type="GO" id="GO:0006308">
    <property type="term" value="P:DNA catabolic process"/>
    <property type="evidence" value="ECO:0007669"/>
    <property type="project" value="TreeGrafter"/>
</dbReference>
<dbReference type="InterPro" id="IPR037431">
    <property type="entry name" value="REX4_DEDDh_dom"/>
</dbReference>
<feature type="compositionally biased region" description="Basic and acidic residues" evidence="13">
    <location>
        <begin position="383"/>
        <end position="418"/>
    </location>
</feature>
<evidence type="ECO:0000313" key="17">
    <source>
        <dbReference type="Proteomes" id="UP000579812"/>
    </source>
</evidence>
<dbReference type="Pfam" id="PF00929">
    <property type="entry name" value="RNase_T"/>
    <property type="match status" value="1"/>
</dbReference>
<dbReference type="EMBL" id="JAAMOB010000021">
    <property type="protein sequence ID" value="KAF4098884.1"/>
    <property type="molecule type" value="Genomic_DNA"/>
</dbReference>
<dbReference type="Pfam" id="PF13920">
    <property type="entry name" value="zf-C3HC4_3"/>
    <property type="match status" value="1"/>
</dbReference>
<dbReference type="Gene3D" id="3.30.160.60">
    <property type="entry name" value="Classic Zinc Finger"/>
    <property type="match status" value="1"/>
</dbReference>
<dbReference type="AlphaFoldDB" id="A0A7J6BVL5"/>
<evidence type="ECO:0000256" key="7">
    <source>
        <dbReference type="ARBA" id="ARBA00022801"/>
    </source>
</evidence>
<evidence type="ECO:0000259" key="15">
    <source>
        <dbReference type="PROSITE" id="PS50119"/>
    </source>
</evidence>
<evidence type="ECO:0000256" key="6">
    <source>
        <dbReference type="ARBA" id="ARBA00022771"/>
    </source>
</evidence>
<keyword evidence="7" id="KW-0378">Hydrolase</keyword>
<protein>
    <recommendedName>
        <fullName evidence="3">RNA exonuclease 4</fullName>
    </recommendedName>
</protein>
<keyword evidence="6 11" id="KW-0863">Zinc-finger</keyword>
<keyword evidence="4" id="KW-0540">Nuclease</keyword>
<keyword evidence="10" id="KW-0539">Nucleus</keyword>
<evidence type="ECO:0000256" key="10">
    <source>
        <dbReference type="ARBA" id="ARBA00023242"/>
    </source>
</evidence>
<dbReference type="InterPro" id="IPR047021">
    <property type="entry name" value="REXO1/3/4-like"/>
</dbReference>
<sequence>MESLSVEELSCPVCCEIFRSPVFLSCSHSVCKDCLQHFWRTKKTKECPVCRRRSSKTDPPGNLVLKNLCESFLNVEEVCDLHGEKLKLFCVEDKESVCLVCRDSEKHNQHKFRTICELLPSYKEELSIKLKSLQEKLKNTEEVKGECEEAVQHIQTQAQHTERLINEEFKKLLQFLIDEKEALIAALWEEEEQKIQMMKQKLEEMNTQISALSDTIKHIKEQMKAKDATFLNNFEATMERARGPQQEPHMSPAALIHVANHLGNLTFGVWLKMRDIVQNVVKKKTKPTTVKPNITPPTKAEEYSCNWKKLLQTLAANPEKKDEDTKQEKDANVKGKLLQKTPSVSKDSHKSDKRLKKPTRTVKPASETSGRVEKDADQQNGKDSTRHKQFRAEKRKREDEREKAMNKKNKVEESEKKTAEPDIWFDDVDPDDIEEALGPEAADIVRKRSGMLKSSAEITEKVLVKEHAFEGLTRAVAMDCEMVGVGCDGEDSILARVSIVNHFGKCIYDKYVKPTEKVTDYRTAVSGIRPADIENGEDIKLVKNEVAQILEGRVLVGHAIHNDLKILLLGHPKKMIRDTQKYKPFRQRVKSARPALRVLCKEILNVKVQQGEHSSVQDAQATMRLYTLVKKQWEAELKAARAGQFHKTPRKPKAPKKQSKLTRISQ</sequence>
<proteinExistence type="inferred from homology"/>
<dbReference type="InterPro" id="IPR017907">
    <property type="entry name" value="Znf_RING_CS"/>
</dbReference>
<feature type="domain" description="RING-type" evidence="14">
    <location>
        <begin position="11"/>
        <end position="51"/>
    </location>
</feature>
<evidence type="ECO:0000256" key="1">
    <source>
        <dbReference type="ARBA" id="ARBA00004123"/>
    </source>
</evidence>
<gene>
    <name evidence="16" type="ORF">G5714_020914</name>
</gene>
<dbReference type="Pfam" id="PF00643">
    <property type="entry name" value="zf-B_box"/>
    <property type="match status" value="1"/>
</dbReference>
<evidence type="ECO:0000256" key="4">
    <source>
        <dbReference type="ARBA" id="ARBA00022722"/>
    </source>
</evidence>
<keyword evidence="5" id="KW-0479">Metal-binding</keyword>
<evidence type="ECO:0000256" key="2">
    <source>
        <dbReference type="ARBA" id="ARBA00010489"/>
    </source>
</evidence>
<dbReference type="GO" id="GO:0008408">
    <property type="term" value="F:3'-5' exonuclease activity"/>
    <property type="evidence" value="ECO:0007669"/>
    <property type="project" value="InterPro"/>
</dbReference>
<dbReference type="InterPro" id="IPR013520">
    <property type="entry name" value="Ribonucl_H"/>
</dbReference>
<dbReference type="PANTHER" id="PTHR12801">
    <property type="entry name" value="RNA EXONUCLEASE REXO1 / RECO3 FAMILY MEMBER-RELATED"/>
    <property type="match status" value="1"/>
</dbReference>
<dbReference type="PROSITE" id="PS00518">
    <property type="entry name" value="ZF_RING_1"/>
    <property type="match status" value="1"/>
</dbReference>
<dbReference type="Gene3D" id="3.30.420.10">
    <property type="entry name" value="Ribonuclease H-like superfamily/Ribonuclease H"/>
    <property type="match status" value="1"/>
</dbReference>
<dbReference type="SMART" id="SM00479">
    <property type="entry name" value="EXOIII"/>
    <property type="match status" value="1"/>
</dbReference>
<feature type="coiled-coil region" evidence="12">
    <location>
        <begin position="123"/>
        <end position="222"/>
    </location>
</feature>
<dbReference type="InterPro" id="IPR012337">
    <property type="entry name" value="RNaseH-like_sf"/>
</dbReference>